<name>A0AA46DXW4_9FUSO</name>
<sequence>MPSKETIKIIKEMRNLYKKLIEIQKEIITKLKLGNLKNSEHMKLEYELEQNKETMENIRKYFAKIQYIEEINKRMKEN</sequence>
<keyword evidence="2" id="KW-1185">Reference proteome</keyword>
<accession>A0AA46DXW4</accession>
<proteinExistence type="predicted"/>
<reference evidence="1 2" key="1">
    <citation type="submission" date="2019-03" db="EMBL/GenBank/DDBJ databases">
        <title>Genomic Encyclopedia of Type Strains, Phase IV (KMG-IV): sequencing the most valuable type-strain genomes for metagenomic binning, comparative biology and taxonomic classification.</title>
        <authorList>
            <person name="Goeker M."/>
        </authorList>
    </citation>
    <scope>NUCLEOTIDE SEQUENCE [LARGE SCALE GENOMIC DNA]</scope>
    <source>
        <strain evidence="1 2">DSM 100055</strain>
    </source>
</reference>
<dbReference type="Proteomes" id="UP000294678">
    <property type="component" value="Unassembled WGS sequence"/>
</dbReference>
<evidence type="ECO:0000313" key="1">
    <source>
        <dbReference type="EMBL" id="TDT68049.1"/>
    </source>
</evidence>
<organism evidence="1 2">
    <name type="scientific">Hypnocyclicus thermotrophus</name>
    <dbReference type="NCBI Taxonomy" id="1627895"/>
    <lineage>
        <taxon>Bacteria</taxon>
        <taxon>Fusobacteriati</taxon>
        <taxon>Fusobacteriota</taxon>
        <taxon>Fusobacteriia</taxon>
        <taxon>Fusobacteriales</taxon>
        <taxon>Fusobacteriaceae</taxon>
        <taxon>Hypnocyclicus</taxon>
    </lineage>
</organism>
<dbReference type="RefSeq" id="WP_134113634.1">
    <property type="nucleotide sequence ID" value="NZ_SOBG01000008.1"/>
</dbReference>
<dbReference type="EMBL" id="SOBG01000008">
    <property type="protein sequence ID" value="TDT68049.1"/>
    <property type="molecule type" value="Genomic_DNA"/>
</dbReference>
<protein>
    <submittedName>
        <fullName evidence="1">Uncharacterized protein</fullName>
    </submittedName>
</protein>
<gene>
    <name evidence="1" type="ORF">EV215_1770</name>
</gene>
<dbReference type="AlphaFoldDB" id="A0AA46DXW4"/>
<evidence type="ECO:0000313" key="2">
    <source>
        <dbReference type="Proteomes" id="UP000294678"/>
    </source>
</evidence>
<comment type="caution">
    <text evidence="1">The sequence shown here is derived from an EMBL/GenBank/DDBJ whole genome shotgun (WGS) entry which is preliminary data.</text>
</comment>